<accession>A0A0V1FUN5</accession>
<dbReference type="Proteomes" id="UP000054995">
    <property type="component" value="Unassembled WGS sequence"/>
</dbReference>
<keyword evidence="2" id="KW-1185">Reference proteome</keyword>
<dbReference type="AlphaFoldDB" id="A0A0V1FUN5"/>
<evidence type="ECO:0000313" key="2">
    <source>
        <dbReference type="Proteomes" id="UP000054995"/>
    </source>
</evidence>
<gene>
    <name evidence="1" type="ORF">T4D_16966</name>
</gene>
<reference evidence="1 2" key="1">
    <citation type="submission" date="2015-01" db="EMBL/GenBank/DDBJ databases">
        <title>Evolution of Trichinella species and genotypes.</title>
        <authorList>
            <person name="Korhonen P.K."/>
            <person name="Edoardo P."/>
            <person name="Giuseppe L.R."/>
            <person name="Gasser R.B."/>
        </authorList>
    </citation>
    <scope>NUCLEOTIDE SEQUENCE [LARGE SCALE GENOMIC DNA]</scope>
    <source>
        <strain evidence="1">ISS470</strain>
    </source>
</reference>
<comment type="caution">
    <text evidence="1">The sequence shown here is derived from an EMBL/GenBank/DDBJ whole genome shotgun (WGS) entry which is preliminary data.</text>
</comment>
<evidence type="ECO:0000313" key="1">
    <source>
        <dbReference type="EMBL" id="KRY89725.1"/>
    </source>
</evidence>
<proteinExistence type="predicted"/>
<name>A0A0V1FUN5_TRIPS</name>
<organism evidence="1 2">
    <name type="scientific">Trichinella pseudospiralis</name>
    <name type="common">Parasitic roundworm</name>
    <dbReference type="NCBI Taxonomy" id="6337"/>
    <lineage>
        <taxon>Eukaryota</taxon>
        <taxon>Metazoa</taxon>
        <taxon>Ecdysozoa</taxon>
        <taxon>Nematoda</taxon>
        <taxon>Enoplea</taxon>
        <taxon>Dorylaimia</taxon>
        <taxon>Trichinellida</taxon>
        <taxon>Trichinellidae</taxon>
        <taxon>Trichinella</taxon>
    </lineage>
</organism>
<protein>
    <submittedName>
        <fullName evidence="1">Uncharacterized protein</fullName>
    </submittedName>
</protein>
<sequence>MFKGRGSKAGVKVKIFSLHLLLSQSTLIKQTYKRVLILEYSISTKISPDERMLSCETHLRLTN</sequence>
<dbReference type="EMBL" id="JYDT01000028">
    <property type="protein sequence ID" value="KRY89725.1"/>
    <property type="molecule type" value="Genomic_DNA"/>
</dbReference>